<evidence type="ECO:0000313" key="3">
    <source>
        <dbReference type="Proteomes" id="UP001152885"/>
    </source>
</evidence>
<feature type="compositionally biased region" description="Polar residues" evidence="1">
    <location>
        <begin position="42"/>
        <end position="58"/>
    </location>
</feature>
<dbReference type="AlphaFoldDB" id="A0A9W4TVH5"/>
<reference evidence="2" key="1">
    <citation type="submission" date="2022-12" db="EMBL/GenBank/DDBJ databases">
        <authorList>
            <person name="Brejova B."/>
        </authorList>
    </citation>
    <scope>NUCLEOTIDE SEQUENCE</scope>
</reference>
<dbReference type="GO" id="GO:0005675">
    <property type="term" value="C:transcription factor TFIIH holo complex"/>
    <property type="evidence" value="ECO:0007669"/>
    <property type="project" value="TreeGrafter"/>
</dbReference>
<protein>
    <submittedName>
        <fullName evidence="2">Uncharacterized protein</fullName>
    </submittedName>
</protein>
<dbReference type="InterPro" id="IPR031349">
    <property type="entry name" value="Tfb6"/>
</dbReference>
<dbReference type="OrthoDB" id="2567806at2759"/>
<accession>A0A9W4TVH5</accession>
<evidence type="ECO:0000256" key="1">
    <source>
        <dbReference type="SAM" id="MobiDB-lite"/>
    </source>
</evidence>
<sequence>MNSVDNQNEIEIGAAADAAADADADIDVDLPPTPLHPAPNEEINNQLPQGKLQSSNIDLNPDLYDEEEEKTPDNDKIETDNSNILLDQLSETELEDVNINLNQVTLSFDQAYESLKINFYNNKSQSLSESQQSKFINYLDEELLKVQRNFIKQQSGESTNSLIDLISDLNPILELLFVSISPNANLFAQVSYYIKILGDFEDFINHYNVLFEYNNISQIAEFFKFIQNLDLSICLLIDGYENINNHKVQKFNMTELTRLFPIVSRIRILIIEKVDNQRRRNRKPNEMIDNLLELEISRIFEGILTRDVN</sequence>
<dbReference type="PANTHER" id="PTHR37781">
    <property type="entry name" value="TFIIH COMPLEX SUBUNIT"/>
    <property type="match status" value="1"/>
</dbReference>
<feature type="region of interest" description="Disordered" evidence="1">
    <location>
        <begin position="1"/>
        <end position="59"/>
    </location>
</feature>
<dbReference type="EMBL" id="CANTUO010000002">
    <property type="protein sequence ID" value="CAI5758165.1"/>
    <property type="molecule type" value="Genomic_DNA"/>
</dbReference>
<dbReference type="PANTHER" id="PTHR37781:SF1">
    <property type="entry name" value="ADR380WP"/>
    <property type="match status" value="1"/>
</dbReference>
<keyword evidence="3" id="KW-1185">Reference proteome</keyword>
<comment type="caution">
    <text evidence="2">The sequence shown here is derived from an EMBL/GenBank/DDBJ whole genome shotgun (WGS) entry which is preliminary data.</text>
</comment>
<dbReference type="Proteomes" id="UP001152885">
    <property type="component" value="Unassembled WGS sequence"/>
</dbReference>
<organism evidence="2 3">
    <name type="scientific">Candida verbasci</name>
    <dbReference type="NCBI Taxonomy" id="1227364"/>
    <lineage>
        <taxon>Eukaryota</taxon>
        <taxon>Fungi</taxon>
        <taxon>Dikarya</taxon>
        <taxon>Ascomycota</taxon>
        <taxon>Saccharomycotina</taxon>
        <taxon>Pichiomycetes</taxon>
        <taxon>Debaryomycetaceae</taxon>
        <taxon>Candida/Lodderomyces clade</taxon>
        <taxon>Candida</taxon>
    </lineage>
</organism>
<proteinExistence type="predicted"/>
<evidence type="ECO:0000313" key="2">
    <source>
        <dbReference type="EMBL" id="CAI5758165.1"/>
    </source>
</evidence>
<name>A0A9W4TVH5_9ASCO</name>
<dbReference type="Pfam" id="PF17110">
    <property type="entry name" value="TFB6"/>
    <property type="match status" value="1"/>
</dbReference>
<gene>
    <name evidence="2" type="ORF">CANVERA_P2678</name>
</gene>